<accession>S8E523</accession>
<dbReference type="SUPFAM" id="SSF50978">
    <property type="entry name" value="WD40 repeat-like"/>
    <property type="match status" value="1"/>
</dbReference>
<keyword evidence="4" id="KW-1185">Reference proteome</keyword>
<dbReference type="Pfam" id="PF21034">
    <property type="entry name" value="BCAS3_WD40"/>
    <property type="match status" value="1"/>
</dbReference>
<feature type="region of interest" description="Disordered" evidence="1">
    <location>
        <begin position="321"/>
        <end position="345"/>
    </location>
</feature>
<comment type="caution">
    <text evidence="3">The sequence shown here is derived from an EMBL/GenBank/DDBJ whole genome shotgun (WGS) entry which is preliminary data.</text>
</comment>
<evidence type="ECO:0000256" key="1">
    <source>
        <dbReference type="SAM" id="MobiDB-lite"/>
    </source>
</evidence>
<dbReference type="OrthoDB" id="25778at2759"/>
<protein>
    <recommendedName>
        <fullName evidence="2">BCAS3 WD40 domain-containing protein</fullName>
    </recommendedName>
</protein>
<gene>
    <name evidence="3" type="ORF">M569_07343</name>
</gene>
<feature type="domain" description="BCAS3 WD40" evidence="2">
    <location>
        <begin position="59"/>
        <end position="252"/>
    </location>
</feature>
<evidence type="ECO:0000313" key="4">
    <source>
        <dbReference type="Proteomes" id="UP000015453"/>
    </source>
</evidence>
<organism evidence="3 4">
    <name type="scientific">Genlisea aurea</name>
    <dbReference type="NCBI Taxonomy" id="192259"/>
    <lineage>
        <taxon>Eukaryota</taxon>
        <taxon>Viridiplantae</taxon>
        <taxon>Streptophyta</taxon>
        <taxon>Embryophyta</taxon>
        <taxon>Tracheophyta</taxon>
        <taxon>Spermatophyta</taxon>
        <taxon>Magnoliopsida</taxon>
        <taxon>eudicotyledons</taxon>
        <taxon>Gunneridae</taxon>
        <taxon>Pentapetalae</taxon>
        <taxon>asterids</taxon>
        <taxon>lamiids</taxon>
        <taxon>Lamiales</taxon>
        <taxon>Lentibulariaceae</taxon>
        <taxon>Genlisea</taxon>
    </lineage>
</organism>
<dbReference type="AlphaFoldDB" id="S8E523"/>
<dbReference type="InterPro" id="IPR036322">
    <property type="entry name" value="WD40_repeat_dom_sf"/>
</dbReference>
<dbReference type="GO" id="GO:0005737">
    <property type="term" value="C:cytoplasm"/>
    <property type="evidence" value="ECO:0007669"/>
    <property type="project" value="TreeGrafter"/>
</dbReference>
<dbReference type="PANTHER" id="PTHR13268:SF0">
    <property type="entry name" value="BCAS3 MICROTUBULE ASSOCIATED CELL MIGRATION FACTOR"/>
    <property type="match status" value="1"/>
</dbReference>
<dbReference type="Proteomes" id="UP000015453">
    <property type="component" value="Unassembled WGS sequence"/>
</dbReference>
<dbReference type="InterPro" id="IPR048382">
    <property type="entry name" value="BCAS3_WD40"/>
</dbReference>
<proteinExistence type="predicted"/>
<dbReference type="PANTHER" id="PTHR13268">
    <property type="entry name" value="BREAST CARCINOMA AMPLIFIED SEQUENCE 3"/>
    <property type="match status" value="1"/>
</dbReference>
<sequence length="345" mass="36761">MKKARDRNTKLLPNSLRIISSCIKTVSTNAATAVRSAGASVATSLASEDDQKEQVLWAAFDSLESSPNAFHRVLLLGYLNGFQIFDVEDASGFSELVSTHDGPATFLQMLPTPGHGAGVGSGKYESAQPVVVIAGFREDEKITAFDYAGFGHSLSSGSSFQRPSSIRFYSLKSNEYVKAIDFRSAVLMLRCSSRVVAVGLEEQQIFCFDTLTLEKKFTVVTYPVPHLGEPGALGINTGYGPMALGTRWLAYPPCRPFLLNTGRVSLKSVSSSASPSTSPGGGTMMARYAVESSKQLAVGLLALGDMGYKKLSKYCPELLPDSGDSPGWKTGKLAASEPENAGVVS</sequence>
<evidence type="ECO:0000313" key="3">
    <source>
        <dbReference type="EMBL" id="EPS67432.1"/>
    </source>
</evidence>
<dbReference type="GO" id="GO:0042594">
    <property type="term" value="P:response to starvation"/>
    <property type="evidence" value="ECO:0007669"/>
    <property type="project" value="TreeGrafter"/>
</dbReference>
<dbReference type="GO" id="GO:0006914">
    <property type="term" value="P:autophagy"/>
    <property type="evidence" value="ECO:0007669"/>
    <property type="project" value="InterPro"/>
</dbReference>
<evidence type="ECO:0000259" key="2">
    <source>
        <dbReference type="Pfam" id="PF21034"/>
    </source>
</evidence>
<dbReference type="EMBL" id="AUSU01003114">
    <property type="protein sequence ID" value="EPS67432.1"/>
    <property type="molecule type" value="Genomic_DNA"/>
</dbReference>
<reference evidence="3 4" key="1">
    <citation type="journal article" date="2013" name="BMC Genomics">
        <title>The miniature genome of a carnivorous plant Genlisea aurea contains a low number of genes and short non-coding sequences.</title>
        <authorList>
            <person name="Leushkin E.V."/>
            <person name="Sutormin R.A."/>
            <person name="Nabieva E.R."/>
            <person name="Penin A.A."/>
            <person name="Kondrashov A.S."/>
            <person name="Logacheva M.D."/>
        </authorList>
    </citation>
    <scope>NUCLEOTIDE SEQUENCE [LARGE SCALE GENOMIC DNA]</scope>
</reference>
<dbReference type="InterPro" id="IPR045142">
    <property type="entry name" value="BCAS3-like"/>
</dbReference>
<feature type="non-terminal residue" evidence="3">
    <location>
        <position position="345"/>
    </location>
</feature>
<name>S8E523_9LAMI</name>